<evidence type="ECO:0000256" key="2">
    <source>
        <dbReference type="ARBA" id="ARBA00010617"/>
    </source>
</evidence>
<keyword evidence="5 6" id="KW-0349">Heme</keyword>
<dbReference type="InterPro" id="IPR036396">
    <property type="entry name" value="Cyt_P450_sf"/>
</dbReference>
<keyword evidence="3 5" id="KW-0479">Metal-binding</keyword>
<reference evidence="8" key="1">
    <citation type="journal article" date="2014" name="Genome Announc.">
        <title>De novo whole-genome sequence and genome annotation of Lichtheimia ramosa.</title>
        <authorList>
            <person name="Linde J."/>
            <person name="Schwartze V."/>
            <person name="Binder U."/>
            <person name="Lass-Florl C."/>
            <person name="Voigt K."/>
            <person name="Horn F."/>
        </authorList>
    </citation>
    <scope>NUCLEOTIDE SEQUENCE</scope>
    <source>
        <strain evidence="8">JMRC FSU:6197</strain>
    </source>
</reference>
<evidence type="ECO:0000256" key="3">
    <source>
        <dbReference type="ARBA" id="ARBA00022723"/>
    </source>
</evidence>
<keyword evidence="7" id="KW-0812">Transmembrane</keyword>
<evidence type="ECO:0000256" key="7">
    <source>
        <dbReference type="SAM" id="Phobius"/>
    </source>
</evidence>
<dbReference type="Pfam" id="PF00067">
    <property type="entry name" value="p450"/>
    <property type="match status" value="1"/>
</dbReference>
<gene>
    <name evidence="8" type="ORF">LRAMOSA10453</name>
</gene>
<keyword evidence="4 5" id="KW-0408">Iron</keyword>
<feature type="transmembrane region" description="Helical" evidence="7">
    <location>
        <begin position="41"/>
        <end position="59"/>
    </location>
</feature>
<evidence type="ECO:0000256" key="1">
    <source>
        <dbReference type="ARBA" id="ARBA00001971"/>
    </source>
</evidence>
<keyword evidence="6" id="KW-0560">Oxidoreductase</keyword>
<dbReference type="GO" id="GO:0020037">
    <property type="term" value="F:heme binding"/>
    <property type="evidence" value="ECO:0007669"/>
    <property type="project" value="InterPro"/>
</dbReference>
<evidence type="ECO:0000256" key="4">
    <source>
        <dbReference type="ARBA" id="ARBA00023004"/>
    </source>
</evidence>
<dbReference type="PROSITE" id="PS00086">
    <property type="entry name" value="CYTOCHROME_P450"/>
    <property type="match status" value="1"/>
</dbReference>
<feature type="binding site" description="axial binding residue" evidence="5">
    <location>
        <position position="474"/>
    </location>
    <ligand>
        <name>heme</name>
        <dbReference type="ChEBI" id="CHEBI:30413"/>
    </ligand>
    <ligandPart>
        <name>Fe</name>
        <dbReference type="ChEBI" id="CHEBI:18248"/>
    </ligandPart>
</feature>
<dbReference type="PRINTS" id="PR00465">
    <property type="entry name" value="EP450IV"/>
</dbReference>
<evidence type="ECO:0000256" key="5">
    <source>
        <dbReference type="PIRSR" id="PIRSR602403-1"/>
    </source>
</evidence>
<comment type="cofactor">
    <cofactor evidence="1 5">
        <name>heme</name>
        <dbReference type="ChEBI" id="CHEBI:30413"/>
    </cofactor>
</comment>
<dbReference type="OrthoDB" id="1844152at2759"/>
<dbReference type="SUPFAM" id="SSF48264">
    <property type="entry name" value="Cytochrome P450"/>
    <property type="match status" value="1"/>
</dbReference>
<dbReference type="Gene3D" id="1.10.630.10">
    <property type="entry name" value="Cytochrome P450"/>
    <property type="match status" value="1"/>
</dbReference>
<evidence type="ECO:0000256" key="6">
    <source>
        <dbReference type="RuleBase" id="RU000461"/>
    </source>
</evidence>
<evidence type="ECO:0008006" key="9">
    <source>
        <dbReference type="Google" id="ProtNLM"/>
    </source>
</evidence>
<comment type="similarity">
    <text evidence="2 6">Belongs to the cytochrome P450 family.</text>
</comment>
<keyword evidence="7" id="KW-1133">Transmembrane helix</keyword>
<name>A0A077WPR6_9FUNG</name>
<dbReference type="InterPro" id="IPR017972">
    <property type="entry name" value="Cyt_P450_CS"/>
</dbReference>
<accession>A0A077WPR6</accession>
<dbReference type="InterPro" id="IPR002403">
    <property type="entry name" value="Cyt_P450_E_grp-IV"/>
</dbReference>
<dbReference type="GO" id="GO:0016705">
    <property type="term" value="F:oxidoreductase activity, acting on paired donors, with incorporation or reduction of molecular oxygen"/>
    <property type="evidence" value="ECO:0007669"/>
    <property type="project" value="InterPro"/>
</dbReference>
<organism evidence="8">
    <name type="scientific">Lichtheimia ramosa</name>
    <dbReference type="NCBI Taxonomy" id="688394"/>
    <lineage>
        <taxon>Eukaryota</taxon>
        <taxon>Fungi</taxon>
        <taxon>Fungi incertae sedis</taxon>
        <taxon>Mucoromycota</taxon>
        <taxon>Mucoromycotina</taxon>
        <taxon>Mucoromycetes</taxon>
        <taxon>Mucorales</taxon>
        <taxon>Lichtheimiaceae</taxon>
        <taxon>Lichtheimia</taxon>
    </lineage>
</organism>
<protein>
    <recommendedName>
        <fullName evidence="9">Cytochrome P450</fullName>
    </recommendedName>
</protein>
<dbReference type="GO" id="GO:0005506">
    <property type="term" value="F:iron ion binding"/>
    <property type="evidence" value="ECO:0007669"/>
    <property type="project" value="InterPro"/>
</dbReference>
<dbReference type="AlphaFoldDB" id="A0A077WPR6"/>
<keyword evidence="6" id="KW-0503">Monooxygenase</keyword>
<dbReference type="InterPro" id="IPR001128">
    <property type="entry name" value="Cyt_P450"/>
</dbReference>
<sequence>MDSLIPTTARVSIQKAIDIIQNTSAYPLLHNFYKRSSRNELLFVGGATFLTLYNLISYLKSKRQKLNLPPRVAYGLPLLGHLPYLLYDGSRFLDWCVDKYGDVFDLSLPGGVITVTSGRSAEEALKASAEDLSLEHGVLQDVLFMHYVFDPMTFEVAFQVNPSVAKDVVPASMMPKYTAGILRGLDRALEERMGDKDRLVIDKPSQFLQSFVGYMSVPTLLGEELESNRQVIQSFAEFTGDVTSNVGIFLTLPTCLHRFILPYLQRVHHHRQVMREHVMPVVSARRQKMREAEARGEPHHLPKNFLQGLTEYKKPDGSQYEDEEVARSVLMIAFAAVHTTSMNLSFCLHWLMARPDLKATLEKEINQVLGDGPITDEGLKQMVFLDQFVRESLSQSVDKLANGKKVLPEQGYTFANGYQVPQNRIVQSMNRRLNMGLNANREQVQDMDPSASGTKLPTNPSREFVTFGLGRHLCPGRFFAVHEIKLSLITFLRNFDISPLSGKPAQPVQYLMGYIATNSEEPLVLTRKKRV</sequence>
<dbReference type="GO" id="GO:0004497">
    <property type="term" value="F:monooxygenase activity"/>
    <property type="evidence" value="ECO:0007669"/>
    <property type="project" value="UniProtKB-KW"/>
</dbReference>
<evidence type="ECO:0000313" key="8">
    <source>
        <dbReference type="EMBL" id="CDS09093.1"/>
    </source>
</evidence>
<proteinExistence type="inferred from homology"/>
<dbReference type="CDD" id="cd11041">
    <property type="entry name" value="CYP503A1-like"/>
    <property type="match status" value="1"/>
</dbReference>
<dbReference type="PANTHER" id="PTHR46206">
    <property type="entry name" value="CYTOCHROME P450"/>
    <property type="match status" value="1"/>
</dbReference>
<dbReference type="EMBL" id="LK023329">
    <property type="protein sequence ID" value="CDS09093.1"/>
    <property type="molecule type" value="Genomic_DNA"/>
</dbReference>
<keyword evidence="7" id="KW-0472">Membrane</keyword>